<dbReference type="InterPro" id="IPR029062">
    <property type="entry name" value="Class_I_gatase-like"/>
</dbReference>
<evidence type="ECO:0000256" key="3">
    <source>
        <dbReference type="ARBA" id="ARBA00022670"/>
    </source>
</evidence>
<dbReference type="Gene3D" id="3.50.30.60">
    <property type="entry name" value="LD-carboxypeptidase A C-terminal domain-like"/>
    <property type="match status" value="1"/>
</dbReference>
<evidence type="ECO:0000256" key="5">
    <source>
        <dbReference type="ARBA" id="ARBA00022825"/>
    </source>
</evidence>
<organism evidence="9 10">
    <name type="scientific">Bacteroides fluxus YIT 12057</name>
    <dbReference type="NCBI Taxonomy" id="763034"/>
    <lineage>
        <taxon>Bacteria</taxon>
        <taxon>Pseudomonadati</taxon>
        <taxon>Bacteroidota</taxon>
        <taxon>Bacteroidia</taxon>
        <taxon>Bacteroidales</taxon>
        <taxon>Bacteroidaceae</taxon>
        <taxon>Bacteroides</taxon>
    </lineage>
</organism>
<evidence type="ECO:0000256" key="2">
    <source>
        <dbReference type="ARBA" id="ARBA00022645"/>
    </source>
</evidence>
<dbReference type="InterPro" id="IPR003507">
    <property type="entry name" value="S66_fam"/>
</dbReference>
<dbReference type="InterPro" id="IPR027478">
    <property type="entry name" value="LdcA_N"/>
</dbReference>
<feature type="active site" description="Nucleophile" evidence="6">
    <location>
        <position position="112"/>
    </location>
</feature>
<dbReference type="AlphaFoldDB" id="F3PNQ1"/>
<keyword evidence="3" id="KW-0645">Protease</keyword>
<dbReference type="SUPFAM" id="SSF52317">
    <property type="entry name" value="Class I glutamine amidotransferase-like"/>
    <property type="match status" value="1"/>
</dbReference>
<dbReference type="PANTHER" id="PTHR30237:SF2">
    <property type="entry name" value="MUREIN TETRAPEPTIDE CARBOXYPEPTIDASE"/>
    <property type="match status" value="1"/>
</dbReference>
<keyword evidence="4" id="KW-0378">Hydrolase</keyword>
<feature type="active site" description="Charge relay system" evidence="6">
    <location>
        <position position="212"/>
    </location>
</feature>
<dbReference type="InterPro" id="IPR040449">
    <property type="entry name" value="Peptidase_S66_N"/>
</dbReference>
<dbReference type="RefSeq" id="WP_009123673.1">
    <property type="nucleotide sequence ID" value="NZ_GL882607.1"/>
</dbReference>
<dbReference type="InterPro" id="IPR040921">
    <property type="entry name" value="Peptidase_S66C"/>
</dbReference>
<accession>F3PNQ1</accession>
<dbReference type="STRING" id="763034.HMPREF9446_00340"/>
<keyword evidence="2 9" id="KW-0121">Carboxypeptidase</keyword>
<dbReference type="CDD" id="cd07025">
    <property type="entry name" value="Peptidase_S66"/>
    <property type="match status" value="1"/>
</dbReference>
<dbReference type="eggNOG" id="COG1619">
    <property type="taxonomic scope" value="Bacteria"/>
</dbReference>
<dbReference type="Pfam" id="PF17676">
    <property type="entry name" value="Peptidase_S66C"/>
    <property type="match status" value="1"/>
</dbReference>
<dbReference type="GO" id="GO:0008236">
    <property type="term" value="F:serine-type peptidase activity"/>
    <property type="evidence" value="ECO:0007669"/>
    <property type="project" value="UniProtKB-KW"/>
</dbReference>
<dbReference type="PANTHER" id="PTHR30237">
    <property type="entry name" value="MURAMOYLTETRAPEPTIDE CARBOXYPEPTIDASE"/>
    <property type="match status" value="1"/>
</dbReference>
<dbReference type="GO" id="GO:0004180">
    <property type="term" value="F:carboxypeptidase activity"/>
    <property type="evidence" value="ECO:0007669"/>
    <property type="project" value="UniProtKB-KW"/>
</dbReference>
<dbReference type="Proteomes" id="UP000003416">
    <property type="component" value="Unassembled WGS sequence"/>
</dbReference>
<feature type="active site" description="Charge relay system" evidence="6">
    <location>
        <position position="281"/>
    </location>
</feature>
<feature type="domain" description="LD-carboxypeptidase N-terminal" evidence="7">
    <location>
        <begin position="16"/>
        <end position="131"/>
    </location>
</feature>
<feature type="domain" description="LD-carboxypeptidase C-terminal" evidence="8">
    <location>
        <begin position="181"/>
        <end position="296"/>
    </location>
</feature>
<evidence type="ECO:0000259" key="7">
    <source>
        <dbReference type="Pfam" id="PF02016"/>
    </source>
</evidence>
<proteinExistence type="inferred from homology"/>
<comment type="similarity">
    <text evidence="1">Belongs to the peptidase S66 family.</text>
</comment>
<evidence type="ECO:0000256" key="1">
    <source>
        <dbReference type="ARBA" id="ARBA00010233"/>
    </source>
</evidence>
<name>F3PNQ1_9BACE</name>
<dbReference type="GeneID" id="86048154"/>
<dbReference type="PIRSF" id="PIRSF028757">
    <property type="entry name" value="LD-carboxypeptidase"/>
    <property type="match status" value="1"/>
</dbReference>
<protein>
    <submittedName>
        <fullName evidence="9">LD-carboxypeptidase</fullName>
    </submittedName>
</protein>
<evidence type="ECO:0000313" key="9">
    <source>
        <dbReference type="EMBL" id="EGF59577.1"/>
    </source>
</evidence>
<dbReference type="Gene3D" id="3.40.50.10740">
    <property type="entry name" value="Class I glutamine amidotransferase-like"/>
    <property type="match status" value="1"/>
</dbReference>
<comment type="caution">
    <text evidence="9">The sequence shown here is derived from an EMBL/GenBank/DDBJ whole genome shotgun (WGS) entry which is preliminary data.</text>
</comment>
<dbReference type="InterPro" id="IPR027461">
    <property type="entry name" value="Carboxypeptidase_A_C_sf"/>
</dbReference>
<keyword evidence="5" id="KW-0720">Serine protease</keyword>
<evidence type="ECO:0000313" key="10">
    <source>
        <dbReference type="Proteomes" id="UP000003416"/>
    </source>
</evidence>
<dbReference type="SUPFAM" id="SSF141986">
    <property type="entry name" value="LD-carboxypeptidase A C-terminal domain-like"/>
    <property type="match status" value="1"/>
</dbReference>
<gene>
    <name evidence="9" type="ORF">HMPREF9446_00340</name>
</gene>
<sequence length="309" mass="34115">MSSLIFPPYLQEGDRIIILSPSSKIDKTFLKGANKRLKSWGLEVVFAKHAGSAHGTYAGSIRQRLEDLQEAMDDEKAKAILCSRGGYGAVHLVGKSDFTKFREHPKWLIGFSDITALHNEFQKNGFASLHAPMARHLAVEPEDDFCTQALKDILFGNILAGEEAFGYVCPKHKLNHEGTGTGILRGGNLSVFYGLRGTPYDLPAEGTILFIEDVGERPHAVERMMYNLKLGGVLEKLSGLIIGQFTEYEENKSLGKDLYGALADLVKEYDYPICFDFPVGHVTANFPMINGAEVTLEAGKKEVKLSFNI</sequence>
<dbReference type="HOGENOM" id="CLU_034346_3_1_10"/>
<evidence type="ECO:0000256" key="6">
    <source>
        <dbReference type="PIRSR" id="PIRSR028757-1"/>
    </source>
</evidence>
<evidence type="ECO:0000256" key="4">
    <source>
        <dbReference type="ARBA" id="ARBA00022801"/>
    </source>
</evidence>
<dbReference type="EMBL" id="AFBN01000006">
    <property type="protein sequence ID" value="EGF59577.1"/>
    <property type="molecule type" value="Genomic_DNA"/>
</dbReference>
<evidence type="ECO:0000259" key="8">
    <source>
        <dbReference type="Pfam" id="PF17676"/>
    </source>
</evidence>
<dbReference type="Pfam" id="PF02016">
    <property type="entry name" value="Peptidase_S66"/>
    <property type="match status" value="1"/>
</dbReference>
<dbReference type="GO" id="GO:0006508">
    <property type="term" value="P:proteolysis"/>
    <property type="evidence" value="ECO:0007669"/>
    <property type="project" value="UniProtKB-KW"/>
</dbReference>
<reference evidence="9 10" key="1">
    <citation type="submission" date="2011-02" db="EMBL/GenBank/DDBJ databases">
        <authorList>
            <person name="Weinstock G."/>
            <person name="Sodergren E."/>
            <person name="Clifton S."/>
            <person name="Fulton L."/>
            <person name="Fulton B."/>
            <person name="Courtney L."/>
            <person name="Fronick C."/>
            <person name="Harrison M."/>
            <person name="Strong C."/>
            <person name="Farmer C."/>
            <person name="Delahaunty K."/>
            <person name="Markovic C."/>
            <person name="Hall O."/>
            <person name="Minx P."/>
            <person name="Tomlinson C."/>
            <person name="Mitreva M."/>
            <person name="Hou S."/>
            <person name="Chen J."/>
            <person name="Wollam A."/>
            <person name="Pepin K.H."/>
            <person name="Johnson M."/>
            <person name="Bhonagiri V."/>
            <person name="Zhang X."/>
            <person name="Suruliraj S."/>
            <person name="Warren W."/>
            <person name="Chinwalla A."/>
            <person name="Mardis E.R."/>
            <person name="Wilson R.K."/>
        </authorList>
    </citation>
    <scope>NUCLEOTIDE SEQUENCE [LARGE SCALE GENOMIC DNA]</scope>
    <source>
        <strain evidence="9 10">YIT 12057</strain>
    </source>
</reference>
<keyword evidence="10" id="KW-1185">Reference proteome</keyword>